<dbReference type="EMBL" id="ML994620">
    <property type="protein sequence ID" value="KAF2189779.1"/>
    <property type="molecule type" value="Genomic_DNA"/>
</dbReference>
<organism evidence="1 2">
    <name type="scientific">Zopfia rhizophila CBS 207.26</name>
    <dbReference type="NCBI Taxonomy" id="1314779"/>
    <lineage>
        <taxon>Eukaryota</taxon>
        <taxon>Fungi</taxon>
        <taxon>Dikarya</taxon>
        <taxon>Ascomycota</taxon>
        <taxon>Pezizomycotina</taxon>
        <taxon>Dothideomycetes</taxon>
        <taxon>Dothideomycetes incertae sedis</taxon>
        <taxon>Zopfiaceae</taxon>
        <taxon>Zopfia</taxon>
    </lineage>
</organism>
<name>A0A6A6EGU4_9PEZI</name>
<sequence length="206" mass="21374">MTTIESTNAQSTSDGARGEGERGYICYQQRLAVLPVPCKYLSKTYIHDRTPKFPTCDFLSSAFPFLLLPYKTNTAPTKPITPAPINGTFVGTPNPSELALAASPQSNEDRMAGVRTGTLLVTLPVTSVAPDEDPDTDTADAVGGGDSVAPTPPVAATLKLLIAVESASILDRYSVGTALSQDGATVAVNADSIIEAGSPVVCSTDV</sequence>
<evidence type="ECO:0000313" key="2">
    <source>
        <dbReference type="Proteomes" id="UP000800200"/>
    </source>
</evidence>
<gene>
    <name evidence="1" type="ORF">K469DRAFT_701042</name>
</gene>
<reference evidence="1" key="1">
    <citation type="journal article" date="2020" name="Stud. Mycol.">
        <title>101 Dothideomycetes genomes: a test case for predicting lifestyles and emergence of pathogens.</title>
        <authorList>
            <person name="Haridas S."/>
            <person name="Albert R."/>
            <person name="Binder M."/>
            <person name="Bloem J."/>
            <person name="Labutti K."/>
            <person name="Salamov A."/>
            <person name="Andreopoulos B."/>
            <person name="Baker S."/>
            <person name="Barry K."/>
            <person name="Bills G."/>
            <person name="Bluhm B."/>
            <person name="Cannon C."/>
            <person name="Castanera R."/>
            <person name="Culley D."/>
            <person name="Daum C."/>
            <person name="Ezra D."/>
            <person name="Gonzalez J."/>
            <person name="Henrissat B."/>
            <person name="Kuo A."/>
            <person name="Liang C."/>
            <person name="Lipzen A."/>
            <person name="Lutzoni F."/>
            <person name="Magnuson J."/>
            <person name="Mondo S."/>
            <person name="Nolan M."/>
            <person name="Ohm R."/>
            <person name="Pangilinan J."/>
            <person name="Park H.-J."/>
            <person name="Ramirez L."/>
            <person name="Alfaro M."/>
            <person name="Sun H."/>
            <person name="Tritt A."/>
            <person name="Yoshinaga Y."/>
            <person name="Zwiers L.-H."/>
            <person name="Turgeon B."/>
            <person name="Goodwin S."/>
            <person name="Spatafora J."/>
            <person name="Crous P."/>
            <person name="Grigoriev I."/>
        </authorList>
    </citation>
    <scope>NUCLEOTIDE SEQUENCE</scope>
    <source>
        <strain evidence="1">CBS 207.26</strain>
    </source>
</reference>
<protein>
    <submittedName>
        <fullName evidence="1">Uncharacterized protein</fullName>
    </submittedName>
</protein>
<dbReference type="AlphaFoldDB" id="A0A6A6EGU4"/>
<keyword evidence="2" id="KW-1185">Reference proteome</keyword>
<proteinExistence type="predicted"/>
<dbReference type="Proteomes" id="UP000800200">
    <property type="component" value="Unassembled WGS sequence"/>
</dbReference>
<accession>A0A6A6EGU4</accession>
<evidence type="ECO:0000313" key="1">
    <source>
        <dbReference type="EMBL" id="KAF2189779.1"/>
    </source>
</evidence>